<dbReference type="PANTHER" id="PTHR11012:SF30">
    <property type="entry name" value="PROTEIN KINASE-LIKE DOMAIN-CONTAINING"/>
    <property type="match status" value="1"/>
</dbReference>
<dbReference type="Gene3D" id="3.90.1200.10">
    <property type="match status" value="1"/>
</dbReference>
<organism evidence="2 3">
    <name type="scientific">Vibrio ulleungensis</name>
    <dbReference type="NCBI Taxonomy" id="2807619"/>
    <lineage>
        <taxon>Bacteria</taxon>
        <taxon>Pseudomonadati</taxon>
        <taxon>Pseudomonadota</taxon>
        <taxon>Gammaproteobacteria</taxon>
        <taxon>Vibrionales</taxon>
        <taxon>Vibrionaceae</taxon>
        <taxon>Vibrio</taxon>
    </lineage>
</organism>
<evidence type="ECO:0000259" key="1">
    <source>
        <dbReference type="SMART" id="SM00587"/>
    </source>
</evidence>
<protein>
    <submittedName>
        <fullName evidence="2">Aminoglycoside phosphotransferase family protein</fullName>
    </submittedName>
</protein>
<name>A0ABS2HM95_9VIBR</name>
<dbReference type="InterPro" id="IPR002575">
    <property type="entry name" value="Aminoglycoside_PTrfase"/>
</dbReference>
<accession>A0ABS2HM95</accession>
<dbReference type="InterPro" id="IPR011009">
    <property type="entry name" value="Kinase-like_dom_sf"/>
</dbReference>
<evidence type="ECO:0000313" key="3">
    <source>
        <dbReference type="Proteomes" id="UP000809621"/>
    </source>
</evidence>
<dbReference type="Proteomes" id="UP000809621">
    <property type="component" value="Unassembled WGS sequence"/>
</dbReference>
<dbReference type="EMBL" id="JAFEUM010000004">
    <property type="protein sequence ID" value="MBM7037184.1"/>
    <property type="molecule type" value="Genomic_DNA"/>
</dbReference>
<dbReference type="Pfam" id="PF01636">
    <property type="entry name" value="APH"/>
    <property type="match status" value="1"/>
</dbReference>
<sequence length="336" mass="38105">MNKFEQRILQVTGANTISNIETLQTLWGGYGALLRVSLVGGLYRSVITKQIDLPDFSEKEAHPRGWDTQLSHARKLKSYQVELAWYEQYASLCDENHKVPQCIDSAREGQSMMFILEDLAAVGYPNALSSPTEAAIYAGLSWLASFHAHFMNVAPKGLWDEGTYWHLNTRPDELAVLQDQTLKQAANDIDLLLSNSKYQTLVHGDAKLANFCFSNSHQIAAAVDFQYVGRGCGMKDVALFLSSVLTFEETPKQVETYLQHYFRELTSSLEQFQPSLDAEDVVATWMKLYPVAWADFQRFVKGWSPDHWKINPFTESLTEQAISLLPALKRELLSRR</sequence>
<feature type="domain" description="CHK kinase-like" evidence="1">
    <location>
        <begin position="114"/>
        <end position="271"/>
    </location>
</feature>
<dbReference type="InterPro" id="IPR015897">
    <property type="entry name" value="CHK_kinase-like"/>
</dbReference>
<dbReference type="SMART" id="SM00587">
    <property type="entry name" value="CHK"/>
    <property type="match status" value="1"/>
</dbReference>
<gene>
    <name evidence="2" type="ORF">JQC93_12285</name>
</gene>
<keyword evidence="3" id="KW-1185">Reference proteome</keyword>
<reference evidence="2 3" key="1">
    <citation type="submission" date="2021-02" db="EMBL/GenBank/DDBJ databases">
        <authorList>
            <person name="Park J.-S."/>
        </authorList>
    </citation>
    <scope>NUCLEOTIDE SEQUENCE [LARGE SCALE GENOMIC DNA]</scope>
    <source>
        <strain evidence="2 3">188UL20-2</strain>
    </source>
</reference>
<comment type="caution">
    <text evidence="2">The sequence shown here is derived from an EMBL/GenBank/DDBJ whole genome shotgun (WGS) entry which is preliminary data.</text>
</comment>
<dbReference type="PANTHER" id="PTHR11012">
    <property type="entry name" value="PROTEIN KINASE-LIKE DOMAIN-CONTAINING"/>
    <property type="match status" value="1"/>
</dbReference>
<proteinExistence type="predicted"/>
<evidence type="ECO:0000313" key="2">
    <source>
        <dbReference type="EMBL" id="MBM7037184.1"/>
    </source>
</evidence>
<dbReference type="RefSeq" id="WP_205158737.1">
    <property type="nucleotide sequence ID" value="NZ_JAFEUM010000004.1"/>
</dbReference>
<dbReference type="SUPFAM" id="SSF56112">
    <property type="entry name" value="Protein kinase-like (PK-like)"/>
    <property type="match status" value="1"/>
</dbReference>